<evidence type="ECO:0000256" key="2">
    <source>
        <dbReference type="ARBA" id="ARBA00023180"/>
    </source>
</evidence>
<dbReference type="GO" id="GO:0016020">
    <property type="term" value="C:membrane"/>
    <property type="evidence" value="ECO:0007669"/>
    <property type="project" value="InterPro"/>
</dbReference>
<evidence type="ECO:0000313" key="8">
    <source>
        <dbReference type="Proteomes" id="UP001066276"/>
    </source>
</evidence>
<dbReference type="Gene3D" id="2.60.40.10">
    <property type="entry name" value="Immunoglobulins"/>
    <property type="match status" value="3"/>
</dbReference>
<feature type="chain" id="PRO_5043698068" description="Ig-like domain-containing protein" evidence="5">
    <location>
        <begin position="20"/>
        <end position="425"/>
    </location>
</feature>
<feature type="signal peptide" evidence="5">
    <location>
        <begin position="1"/>
        <end position="19"/>
    </location>
</feature>
<keyword evidence="4" id="KW-0472">Membrane</keyword>
<dbReference type="InterPro" id="IPR040878">
    <property type="entry name" value="IL-40-like_Ig"/>
</dbReference>
<feature type="domain" description="Ig-like" evidence="6">
    <location>
        <begin position="126"/>
        <end position="210"/>
    </location>
</feature>
<keyword evidence="8" id="KW-1185">Reference proteome</keyword>
<organism evidence="7 8">
    <name type="scientific">Pleurodeles waltl</name>
    <name type="common">Iberian ribbed newt</name>
    <dbReference type="NCBI Taxonomy" id="8319"/>
    <lineage>
        <taxon>Eukaryota</taxon>
        <taxon>Metazoa</taxon>
        <taxon>Chordata</taxon>
        <taxon>Craniata</taxon>
        <taxon>Vertebrata</taxon>
        <taxon>Euteleostomi</taxon>
        <taxon>Amphibia</taxon>
        <taxon>Batrachia</taxon>
        <taxon>Caudata</taxon>
        <taxon>Salamandroidea</taxon>
        <taxon>Salamandridae</taxon>
        <taxon>Pleurodelinae</taxon>
        <taxon>Pleurodeles</taxon>
    </lineage>
</organism>
<protein>
    <recommendedName>
        <fullName evidence="6">Ig-like domain-containing protein</fullName>
    </recommendedName>
</protein>
<dbReference type="AlphaFoldDB" id="A0AAV7PQR2"/>
<dbReference type="GO" id="GO:0005881">
    <property type="term" value="C:cytoplasmic microtubule"/>
    <property type="evidence" value="ECO:0007669"/>
    <property type="project" value="InterPro"/>
</dbReference>
<dbReference type="Pfam" id="PF17736">
    <property type="entry name" value="Ig_C17orf99"/>
    <property type="match status" value="3"/>
</dbReference>
<accession>A0AAV7PQR2</accession>
<keyword evidence="4" id="KW-0812">Transmembrane</keyword>
<feature type="transmembrane region" description="Helical" evidence="4">
    <location>
        <begin position="315"/>
        <end position="341"/>
    </location>
</feature>
<reference evidence="7" key="1">
    <citation type="journal article" date="2022" name="bioRxiv">
        <title>Sequencing and chromosome-scale assembly of the giantPleurodeles waltlgenome.</title>
        <authorList>
            <person name="Brown T."/>
            <person name="Elewa A."/>
            <person name="Iarovenko S."/>
            <person name="Subramanian E."/>
            <person name="Araus A.J."/>
            <person name="Petzold A."/>
            <person name="Susuki M."/>
            <person name="Suzuki K.-i.T."/>
            <person name="Hayashi T."/>
            <person name="Toyoda A."/>
            <person name="Oliveira C."/>
            <person name="Osipova E."/>
            <person name="Leigh N.D."/>
            <person name="Simon A."/>
            <person name="Yun M.H."/>
        </authorList>
    </citation>
    <scope>NUCLEOTIDE SEQUENCE</scope>
    <source>
        <strain evidence="7">20211129_DDA</strain>
        <tissue evidence="7">Liver</tissue>
    </source>
</reference>
<keyword evidence="1 5" id="KW-0732">Signal</keyword>
<dbReference type="EMBL" id="JANPWB010000011">
    <property type="protein sequence ID" value="KAJ1129579.1"/>
    <property type="molecule type" value="Genomic_DNA"/>
</dbReference>
<dbReference type="PANTHER" id="PTHR44783">
    <property type="entry name" value="CXADR-LIKE MEMBRANE PROTEIN"/>
    <property type="match status" value="1"/>
</dbReference>
<sequence length="425" mass="46859">MFPALIIPLLLVKFQTTQEQASNDAGAVSQPELWSKSTFAAAGQNVTLSCFTANGGLPITYELFKMDTIQKTVVVRERNGTAKFTVLVKNITDVGEYKCTAQNNFTTAKQYSKGLNLSLAEQVSKPKLYSNTSSAAVGHNVTLFCVADSGSLPINYSFFRGETFLSLLTRNDRLPATLTINLNSTSDLWMHKCKAENMLSDLQQYSASFNFTLEEPVSKPKLYSNTSSTAVGHNVTLFCVADSGSLPINYSFFRGETFLSLQTRNDRLPATLTINLNSPSCLWIHKCKAENMLSGLQQYSASFNFTLEVKDPSSMWLVICPVIVTVILLLIFILAFPLFILPRCKARKNNTSTVGNTASAKKSSALPASDESNYDAGPTVEEQRESTAQQGEVEYTTVFITNGNKVMERNDSEVQYSEILVRKSN</sequence>
<evidence type="ECO:0000256" key="3">
    <source>
        <dbReference type="SAM" id="MobiDB-lite"/>
    </source>
</evidence>
<gene>
    <name evidence="7" type="ORF">NDU88_007946</name>
</gene>
<name>A0AAV7PQR2_PLEWA</name>
<feature type="region of interest" description="Disordered" evidence="3">
    <location>
        <begin position="350"/>
        <end position="394"/>
    </location>
</feature>
<evidence type="ECO:0000256" key="1">
    <source>
        <dbReference type="ARBA" id="ARBA00022729"/>
    </source>
</evidence>
<feature type="domain" description="Ig-like" evidence="6">
    <location>
        <begin position="31"/>
        <end position="116"/>
    </location>
</feature>
<dbReference type="Proteomes" id="UP001066276">
    <property type="component" value="Chromosome 7"/>
</dbReference>
<dbReference type="SUPFAM" id="SSF48726">
    <property type="entry name" value="Immunoglobulin"/>
    <property type="match status" value="3"/>
</dbReference>
<evidence type="ECO:0000256" key="5">
    <source>
        <dbReference type="SAM" id="SignalP"/>
    </source>
</evidence>
<dbReference type="InterPro" id="IPR042454">
    <property type="entry name" value="CLMP"/>
</dbReference>
<evidence type="ECO:0000259" key="6">
    <source>
        <dbReference type="PROSITE" id="PS50835"/>
    </source>
</evidence>
<proteinExistence type="predicted"/>
<keyword evidence="4" id="KW-1133">Transmembrane helix</keyword>
<feature type="compositionally biased region" description="Low complexity" evidence="3">
    <location>
        <begin position="358"/>
        <end position="369"/>
    </location>
</feature>
<dbReference type="InterPro" id="IPR036179">
    <property type="entry name" value="Ig-like_dom_sf"/>
</dbReference>
<dbReference type="PANTHER" id="PTHR44783:SF1">
    <property type="entry name" value="CXADR-LIKE MEMBRANE PROTEIN"/>
    <property type="match status" value="1"/>
</dbReference>
<dbReference type="InterPro" id="IPR007110">
    <property type="entry name" value="Ig-like_dom"/>
</dbReference>
<keyword evidence="2" id="KW-0325">Glycoprotein</keyword>
<dbReference type="InterPro" id="IPR013783">
    <property type="entry name" value="Ig-like_fold"/>
</dbReference>
<evidence type="ECO:0000313" key="7">
    <source>
        <dbReference type="EMBL" id="KAJ1129579.1"/>
    </source>
</evidence>
<evidence type="ECO:0000256" key="4">
    <source>
        <dbReference type="SAM" id="Phobius"/>
    </source>
</evidence>
<dbReference type="PROSITE" id="PS50835">
    <property type="entry name" value="IG_LIKE"/>
    <property type="match status" value="2"/>
</dbReference>
<comment type="caution">
    <text evidence="7">The sequence shown here is derived from an EMBL/GenBank/DDBJ whole genome shotgun (WGS) entry which is preliminary data.</text>
</comment>
<dbReference type="GO" id="GO:0009986">
    <property type="term" value="C:cell surface"/>
    <property type="evidence" value="ECO:0007669"/>
    <property type="project" value="TreeGrafter"/>
</dbReference>
<dbReference type="CDD" id="cd00096">
    <property type="entry name" value="Ig"/>
    <property type="match status" value="1"/>
</dbReference>